<dbReference type="PANTHER" id="PTHR43707:SF1">
    <property type="entry name" value="HISTIDINE--TRNA LIGASE, MITOCHONDRIAL-RELATED"/>
    <property type="match status" value="1"/>
</dbReference>
<dbReference type="Proteomes" id="UP000243799">
    <property type="component" value="Unassembled WGS sequence"/>
</dbReference>
<evidence type="ECO:0000313" key="13">
    <source>
        <dbReference type="EMBL" id="SFB33693.1"/>
    </source>
</evidence>
<keyword evidence="6 10" id="KW-0067">ATP-binding</keyword>
<sequence length="446" mass="49253">MDPRSLITEDQEDPLAVPEFLPTAPYRGTRDFLPPEMSVRTQVFGTLYEVLERYGFQRYDGPVLESAEIYEAKSGQEIADQQLYTLTDRGGRRLALRPEMTPSVARMIAGNAGSLQFPVRWYSHPNCHRYERPQRGRVREHWQINADIFGSESANCEIEIFELIHDMLRALGATEDMFVVRANDRTLLSSALTDLVGVTDEQLSPVFSLVDRWEKQDREKLAETAAEIGLTTKQFDRLTEVLGAGTALLDELPEAVKENSHLVRVLSSGSADLVRFDPLIVRGLAYYTSTVFEVFDTSPENNRALFGGGRYSDLAGLFTAQQIPGIGFGMGDVTLIDFLQTHGLAPAPRAEVDVVVIPVTEDLEDAARTVATKLRRAGLRTSVPLEPRKLGKELGRADKAGARAVVIVGQEDWEHGNVTVRSLATRDQQQVGVDAAAGAVADLLTP</sequence>
<name>A0A1I1ABE8_9PSEU</name>
<evidence type="ECO:0000256" key="5">
    <source>
        <dbReference type="ARBA" id="ARBA00022741"/>
    </source>
</evidence>
<evidence type="ECO:0000256" key="11">
    <source>
        <dbReference type="PIRSR" id="PIRSR001549-1"/>
    </source>
</evidence>
<dbReference type="Gene3D" id="3.40.50.800">
    <property type="entry name" value="Anticodon-binding domain"/>
    <property type="match status" value="1"/>
</dbReference>
<dbReference type="HAMAP" id="MF_00127">
    <property type="entry name" value="His_tRNA_synth"/>
    <property type="match status" value="1"/>
</dbReference>
<dbReference type="InterPro" id="IPR045864">
    <property type="entry name" value="aa-tRNA-synth_II/BPL/LPL"/>
</dbReference>
<dbReference type="InterPro" id="IPR041715">
    <property type="entry name" value="HisRS-like_core"/>
</dbReference>
<dbReference type="PIRSF" id="PIRSF001549">
    <property type="entry name" value="His-tRNA_synth"/>
    <property type="match status" value="1"/>
</dbReference>
<evidence type="ECO:0000256" key="8">
    <source>
        <dbReference type="ARBA" id="ARBA00023146"/>
    </source>
</evidence>
<dbReference type="Pfam" id="PF13393">
    <property type="entry name" value="tRNA-synt_His"/>
    <property type="match status" value="1"/>
</dbReference>
<dbReference type="AlphaFoldDB" id="A0A1I1ABE8"/>
<evidence type="ECO:0000313" key="14">
    <source>
        <dbReference type="Proteomes" id="UP000243799"/>
    </source>
</evidence>
<evidence type="ECO:0000256" key="2">
    <source>
        <dbReference type="ARBA" id="ARBA00011738"/>
    </source>
</evidence>
<dbReference type="PANTHER" id="PTHR43707">
    <property type="entry name" value="HISTIDYL-TRNA SYNTHETASE"/>
    <property type="match status" value="1"/>
</dbReference>
<feature type="domain" description="Aminoacyl-transfer RNA synthetases class-II family profile" evidence="12">
    <location>
        <begin position="27"/>
        <end position="346"/>
    </location>
</feature>
<evidence type="ECO:0000259" key="12">
    <source>
        <dbReference type="PROSITE" id="PS50862"/>
    </source>
</evidence>
<dbReference type="GO" id="GO:0005524">
    <property type="term" value="F:ATP binding"/>
    <property type="evidence" value="ECO:0007669"/>
    <property type="project" value="UniProtKB-UniRule"/>
</dbReference>
<dbReference type="PROSITE" id="PS50862">
    <property type="entry name" value="AA_TRNA_LIGASE_II"/>
    <property type="match status" value="1"/>
</dbReference>
<organism evidence="13 14">
    <name type="scientific">Amycolatopsis marina</name>
    <dbReference type="NCBI Taxonomy" id="490629"/>
    <lineage>
        <taxon>Bacteria</taxon>
        <taxon>Bacillati</taxon>
        <taxon>Actinomycetota</taxon>
        <taxon>Actinomycetes</taxon>
        <taxon>Pseudonocardiales</taxon>
        <taxon>Pseudonocardiaceae</taxon>
        <taxon>Amycolatopsis</taxon>
    </lineage>
</organism>
<comment type="catalytic activity">
    <reaction evidence="9 10">
        <text>tRNA(His) + L-histidine + ATP = L-histidyl-tRNA(His) + AMP + diphosphate + H(+)</text>
        <dbReference type="Rhea" id="RHEA:17313"/>
        <dbReference type="Rhea" id="RHEA-COMP:9665"/>
        <dbReference type="Rhea" id="RHEA-COMP:9689"/>
        <dbReference type="ChEBI" id="CHEBI:15378"/>
        <dbReference type="ChEBI" id="CHEBI:30616"/>
        <dbReference type="ChEBI" id="CHEBI:33019"/>
        <dbReference type="ChEBI" id="CHEBI:57595"/>
        <dbReference type="ChEBI" id="CHEBI:78442"/>
        <dbReference type="ChEBI" id="CHEBI:78527"/>
        <dbReference type="ChEBI" id="CHEBI:456215"/>
        <dbReference type="EC" id="6.1.1.21"/>
    </reaction>
</comment>
<dbReference type="CDD" id="cd00773">
    <property type="entry name" value="HisRS-like_core"/>
    <property type="match status" value="1"/>
</dbReference>
<dbReference type="InterPro" id="IPR004154">
    <property type="entry name" value="Anticodon-bd"/>
</dbReference>
<keyword evidence="14" id="KW-1185">Reference proteome</keyword>
<dbReference type="GO" id="GO:0005737">
    <property type="term" value="C:cytoplasm"/>
    <property type="evidence" value="ECO:0007669"/>
    <property type="project" value="UniProtKB-SubCell"/>
</dbReference>
<dbReference type="InterPro" id="IPR033656">
    <property type="entry name" value="HisRS_anticodon"/>
</dbReference>
<gene>
    <name evidence="10" type="primary">hisS</name>
    <name evidence="13" type="ORF">SAMN05216266_108240</name>
</gene>
<dbReference type="Gene3D" id="3.30.930.10">
    <property type="entry name" value="Bira Bifunctional Protein, Domain 2"/>
    <property type="match status" value="1"/>
</dbReference>
<evidence type="ECO:0000256" key="6">
    <source>
        <dbReference type="ARBA" id="ARBA00022840"/>
    </source>
</evidence>
<dbReference type="SUPFAM" id="SSF55681">
    <property type="entry name" value="Class II aaRS and biotin synthetases"/>
    <property type="match status" value="1"/>
</dbReference>
<feature type="binding site" evidence="11">
    <location>
        <begin position="99"/>
        <end position="101"/>
    </location>
    <ligand>
        <name>L-histidine</name>
        <dbReference type="ChEBI" id="CHEBI:57595"/>
    </ligand>
</feature>
<dbReference type="EC" id="6.1.1.21" evidence="10"/>
<keyword evidence="3 10" id="KW-0963">Cytoplasm</keyword>
<dbReference type="InterPro" id="IPR015807">
    <property type="entry name" value="His-tRNA-ligase"/>
</dbReference>
<evidence type="ECO:0000256" key="4">
    <source>
        <dbReference type="ARBA" id="ARBA00022598"/>
    </source>
</evidence>
<feature type="binding site" evidence="11">
    <location>
        <position position="282"/>
    </location>
    <ligand>
        <name>L-histidine</name>
        <dbReference type="ChEBI" id="CHEBI:57595"/>
    </ligand>
</feature>
<feature type="binding site" evidence="11">
    <location>
        <position position="143"/>
    </location>
    <ligand>
        <name>L-histidine</name>
        <dbReference type="ChEBI" id="CHEBI:57595"/>
    </ligand>
</feature>
<keyword evidence="8 10" id="KW-0030">Aminoacyl-tRNA synthetase</keyword>
<proteinExistence type="inferred from homology"/>
<keyword evidence="4 10" id="KW-0436">Ligase</keyword>
<evidence type="ECO:0000256" key="7">
    <source>
        <dbReference type="ARBA" id="ARBA00022917"/>
    </source>
</evidence>
<dbReference type="SUPFAM" id="SSF52954">
    <property type="entry name" value="Class II aaRS ABD-related"/>
    <property type="match status" value="1"/>
</dbReference>
<dbReference type="InterPro" id="IPR006195">
    <property type="entry name" value="aa-tRNA-synth_II"/>
</dbReference>
<feature type="binding site" evidence="11">
    <location>
        <position position="147"/>
    </location>
    <ligand>
        <name>L-histidine</name>
        <dbReference type="ChEBI" id="CHEBI:57595"/>
    </ligand>
</feature>
<keyword evidence="5 10" id="KW-0547">Nucleotide-binding</keyword>
<comment type="similarity">
    <text evidence="1 10">Belongs to the class-II aminoacyl-tRNA synthetase family.</text>
</comment>
<evidence type="ECO:0000256" key="10">
    <source>
        <dbReference type="HAMAP-Rule" id="MF_00127"/>
    </source>
</evidence>
<dbReference type="NCBIfam" id="TIGR00442">
    <property type="entry name" value="hisS"/>
    <property type="match status" value="1"/>
</dbReference>
<dbReference type="STRING" id="490629.SAMN05216266_108240"/>
<dbReference type="InterPro" id="IPR004516">
    <property type="entry name" value="HisRS/HisZ"/>
</dbReference>
<comment type="subcellular location">
    <subcellularLocation>
        <location evidence="10">Cytoplasm</location>
    </subcellularLocation>
</comment>
<protein>
    <recommendedName>
        <fullName evidence="10">Histidine--tRNA ligase</fullName>
        <ecNumber evidence="10">6.1.1.21</ecNumber>
    </recommendedName>
    <alternativeName>
        <fullName evidence="10">Histidyl-tRNA synthetase</fullName>
        <shortName evidence="10">HisRS</shortName>
    </alternativeName>
</protein>
<evidence type="ECO:0000256" key="3">
    <source>
        <dbReference type="ARBA" id="ARBA00022490"/>
    </source>
</evidence>
<dbReference type="Pfam" id="PF03129">
    <property type="entry name" value="HGTP_anticodon"/>
    <property type="match status" value="1"/>
</dbReference>
<dbReference type="InterPro" id="IPR036621">
    <property type="entry name" value="Anticodon-bd_dom_sf"/>
</dbReference>
<feature type="binding site" evidence="11">
    <location>
        <position position="129"/>
    </location>
    <ligand>
        <name>L-histidine</name>
        <dbReference type="ChEBI" id="CHEBI:57595"/>
    </ligand>
</feature>
<evidence type="ECO:0000256" key="9">
    <source>
        <dbReference type="ARBA" id="ARBA00047639"/>
    </source>
</evidence>
<dbReference type="CDD" id="cd00859">
    <property type="entry name" value="HisRS_anticodon"/>
    <property type="match status" value="1"/>
</dbReference>
<feature type="binding site" evidence="11">
    <location>
        <begin position="286"/>
        <end position="287"/>
    </location>
    <ligand>
        <name>L-histidine</name>
        <dbReference type="ChEBI" id="CHEBI:57595"/>
    </ligand>
</feature>
<evidence type="ECO:0000256" key="1">
    <source>
        <dbReference type="ARBA" id="ARBA00008226"/>
    </source>
</evidence>
<dbReference type="GO" id="GO:0004821">
    <property type="term" value="F:histidine-tRNA ligase activity"/>
    <property type="evidence" value="ECO:0007669"/>
    <property type="project" value="UniProtKB-UniRule"/>
</dbReference>
<comment type="subunit">
    <text evidence="2 10">Homodimer.</text>
</comment>
<keyword evidence="7 10" id="KW-0648">Protein biosynthesis</keyword>
<accession>A0A1I1ABE8</accession>
<dbReference type="GO" id="GO:0006427">
    <property type="term" value="P:histidyl-tRNA aminoacylation"/>
    <property type="evidence" value="ECO:0007669"/>
    <property type="project" value="UniProtKB-UniRule"/>
</dbReference>
<dbReference type="EMBL" id="FOKG01000008">
    <property type="protein sequence ID" value="SFB33693.1"/>
    <property type="molecule type" value="Genomic_DNA"/>
</dbReference>
<reference evidence="14" key="1">
    <citation type="submission" date="2016-10" db="EMBL/GenBank/DDBJ databases">
        <authorList>
            <person name="Varghese N."/>
            <person name="Submissions S."/>
        </authorList>
    </citation>
    <scope>NUCLEOTIDE SEQUENCE [LARGE SCALE GENOMIC DNA]</scope>
    <source>
        <strain evidence="14">CGMCC 4.3568</strain>
    </source>
</reference>